<dbReference type="InterPro" id="IPR000623">
    <property type="entry name" value="Shikimate_kinase/TSH1"/>
</dbReference>
<keyword evidence="7" id="KW-0963">Cytoplasm</keyword>
<keyword evidence="2 7" id="KW-0808">Transferase</keyword>
<accession>A0ABN7K7E2</accession>
<dbReference type="Proteomes" id="UP000789359">
    <property type="component" value="Unassembled WGS sequence"/>
</dbReference>
<dbReference type="CDD" id="cd00464">
    <property type="entry name" value="SK"/>
    <property type="match status" value="1"/>
</dbReference>
<dbReference type="PRINTS" id="PR01100">
    <property type="entry name" value="SHIKIMTKNASE"/>
</dbReference>
<feature type="binding site" evidence="7">
    <location>
        <begin position="14"/>
        <end position="19"/>
    </location>
    <ligand>
        <name>ATP</name>
        <dbReference type="ChEBI" id="CHEBI:30616"/>
    </ligand>
</feature>
<gene>
    <name evidence="7 8" type="primary">aroK</name>
    <name evidence="8" type="ORF">LMG8286_01262</name>
</gene>
<feature type="binding site" evidence="7">
    <location>
        <position position="124"/>
    </location>
    <ligand>
        <name>ATP</name>
        <dbReference type="ChEBI" id="CHEBI:30616"/>
    </ligand>
</feature>
<evidence type="ECO:0000313" key="8">
    <source>
        <dbReference type="EMBL" id="CAD7288350.1"/>
    </source>
</evidence>
<feature type="binding site" evidence="7">
    <location>
        <position position="60"/>
    </location>
    <ligand>
        <name>substrate</name>
    </ligand>
</feature>
<keyword evidence="9" id="KW-1185">Reference proteome</keyword>
<keyword evidence="1 7" id="KW-0028">Amino-acid biosynthesis</keyword>
<reference evidence="8 9" key="1">
    <citation type="submission" date="2020-11" db="EMBL/GenBank/DDBJ databases">
        <authorList>
            <person name="Peeters C."/>
        </authorList>
    </citation>
    <scope>NUCLEOTIDE SEQUENCE [LARGE SCALE GENOMIC DNA]</scope>
    <source>
        <strain evidence="8 9">LMG 8286</strain>
    </source>
</reference>
<keyword evidence="7" id="KW-0479">Metal-binding</keyword>
<sequence>MKSSHNIVLIGFMGAGKGSVARELAQNLDRFNVDTDDMIESSLNMKIREIFSEFGETHFRALEKNLAKFLAKNLKNAIISTGGGFAMVKGLNKIGKVIYLKASFDCIIERMRNSENAEKKFAKRPLLNDLDKARELHKSREKIYEKKADIIINVENKTIKQIAKEIKKILNKEKD</sequence>
<keyword evidence="6 7" id="KW-0057">Aromatic amino acid biosynthesis</keyword>
<dbReference type="Gene3D" id="3.40.50.300">
    <property type="entry name" value="P-loop containing nucleotide triphosphate hydrolases"/>
    <property type="match status" value="1"/>
</dbReference>
<proteinExistence type="inferred from homology"/>
<evidence type="ECO:0000256" key="6">
    <source>
        <dbReference type="ARBA" id="ARBA00023141"/>
    </source>
</evidence>
<dbReference type="PANTHER" id="PTHR21087">
    <property type="entry name" value="SHIKIMATE KINASE"/>
    <property type="match status" value="1"/>
</dbReference>
<dbReference type="InterPro" id="IPR031322">
    <property type="entry name" value="Shikimate/glucono_kinase"/>
</dbReference>
<keyword evidence="5 7" id="KW-0067">ATP-binding</keyword>
<keyword evidence="4 7" id="KW-0418">Kinase</keyword>
<dbReference type="SUPFAM" id="SSF52540">
    <property type="entry name" value="P-loop containing nucleoside triphosphate hydrolases"/>
    <property type="match status" value="1"/>
</dbReference>
<feature type="binding site" evidence="7">
    <location>
        <position position="83"/>
    </location>
    <ligand>
        <name>substrate</name>
    </ligand>
</feature>
<comment type="caution">
    <text evidence="8">The sequence shown here is derived from an EMBL/GenBank/DDBJ whole genome shotgun (WGS) entry which is preliminary data.</text>
</comment>
<comment type="similarity">
    <text evidence="7">Belongs to the shikimate kinase family.</text>
</comment>
<dbReference type="Pfam" id="PF01202">
    <property type="entry name" value="SKI"/>
    <property type="match status" value="1"/>
</dbReference>
<dbReference type="EMBL" id="CAJHOE010000003">
    <property type="protein sequence ID" value="CAD7288350.1"/>
    <property type="molecule type" value="Genomic_DNA"/>
</dbReference>
<dbReference type="InterPro" id="IPR027417">
    <property type="entry name" value="P-loop_NTPase"/>
</dbReference>
<evidence type="ECO:0000256" key="1">
    <source>
        <dbReference type="ARBA" id="ARBA00022605"/>
    </source>
</evidence>
<keyword evidence="7" id="KW-0460">Magnesium</keyword>
<name>A0ABN7K7E2_9BACT</name>
<evidence type="ECO:0000256" key="7">
    <source>
        <dbReference type="HAMAP-Rule" id="MF_00109"/>
    </source>
</evidence>
<dbReference type="RefSeq" id="WP_230057020.1">
    <property type="nucleotide sequence ID" value="NZ_CAJHOE010000003.1"/>
</dbReference>
<feature type="binding site" evidence="7">
    <location>
        <position position="140"/>
    </location>
    <ligand>
        <name>substrate</name>
    </ligand>
</feature>
<dbReference type="EC" id="2.7.1.71" evidence="7"/>
<evidence type="ECO:0000256" key="3">
    <source>
        <dbReference type="ARBA" id="ARBA00022741"/>
    </source>
</evidence>
<comment type="caution">
    <text evidence="7">Lacks conserved residue(s) required for the propagation of feature annotation.</text>
</comment>
<comment type="cofactor">
    <cofactor evidence="7">
        <name>Mg(2+)</name>
        <dbReference type="ChEBI" id="CHEBI:18420"/>
    </cofactor>
    <text evidence="7">Binds 1 Mg(2+) ion per subunit.</text>
</comment>
<comment type="function">
    <text evidence="7">Catalyzes the specific phosphorylation of the 3-hydroxyl group of shikimic acid using ATP as a cosubstrate.</text>
</comment>
<feature type="binding site" evidence="7">
    <location>
        <position position="36"/>
    </location>
    <ligand>
        <name>substrate</name>
    </ligand>
</feature>
<comment type="catalytic activity">
    <reaction evidence="7">
        <text>shikimate + ATP = 3-phosphoshikimate + ADP + H(+)</text>
        <dbReference type="Rhea" id="RHEA:13121"/>
        <dbReference type="ChEBI" id="CHEBI:15378"/>
        <dbReference type="ChEBI" id="CHEBI:30616"/>
        <dbReference type="ChEBI" id="CHEBI:36208"/>
        <dbReference type="ChEBI" id="CHEBI:145989"/>
        <dbReference type="ChEBI" id="CHEBI:456216"/>
        <dbReference type="EC" id="2.7.1.71"/>
    </reaction>
</comment>
<keyword evidence="3 7" id="KW-0547">Nucleotide-binding</keyword>
<comment type="subunit">
    <text evidence="7">Monomer.</text>
</comment>
<evidence type="ECO:0000256" key="2">
    <source>
        <dbReference type="ARBA" id="ARBA00022679"/>
    </source>
</evidence>
<dbReference type="PANTHER" id="PTHR21087:SF16">
    <property type="entry name" value="SHIKIMATE KINASE 1, CHLOROPLASTIC"/>
    <property type="match status" value="1"/>
</dbReference>
<protein>
    <recommendedName>
        <fullName evidence="7">Shikimate kinase</fullName>
        <shortName evidence="7">SK</shortName>
        <ecNumber evidence="7">2.7.1.71</ecNumber>
    </recommendedName>
</protein>
<evidence type="ECO:0000256" key="4">
    <source>
        <dbReference type="ARBA" id="ARBA00022777"/>
    </source>
</evidence>
<evidence type="ECO:0000256" key="5">
    <source>
        <dbReference type="ARBA" id="ARBA00022840"/>
    </source>
</evidence>
<evidence type="ECO:0000313" key="9">
    <source>
        <dbReference type="Proteomes" id="UP000789359"/>
    </source>
</evidence>
<dbReference type="HAMAP" id="MF_00109">
    <property type="entry name" value="Shikimate_kinase"/>
    <property type="match status" value="1"/>
</dbReference>
<comment type="pathway">
    <text evidence="7">Metabolic intermediate biosynthesis; chorismate biosynthesis; chorismate from D-erythrose 4-phosphate and phosphoenolpyruvate: step 5/7.</text>
</comment>
<organism evidence="8 9">
    <name type="scientific">Campylobacter suis</name>
    <dbReference type="NCBI Taxonomy" id="2790657"/>
    <lineage>
        <taxon>Bacteria</taxon>
        <taxon>Pseudomonadati</taxon>
        <taxon>Campylobacterota</taxon>
        <taxon>Epsilonproteobacteria</taxon>
        <taxon>Campylobacterales</taxon>
        <taxon>Campylobacteraceae</taxon>
        <taxon>Campylobacter</taxon>
    </lineage>
</organism>
<dbReference type="GO" id="GO:0004765">
    <property type="term" value="F:shikimate kinase activity"/>
    <property type="evidence" value="ECO:0007669"/>
    <property type="project" value="UniProtKB-EC"/>
</dbReference>
<comment type="subcellular location">
    <subcellularLocation>
        <location evidence="7">Cytoplasm</location>
    </subcellularLocation>
</comment>